<protein>
    <recommendedName>
        <fullName evidence="9">Putative tRNA (cytidine(32)/guanosine(34)-2'-O)-methyltransferase</fullName>
        <ecNumber evidence="9">2.1.1.205</ecNumber>
    </recommendedName>
    <alternativeName>
        <fullName evidence="9">2'-O-ribose RNA methyltransferase TRM7 homolog</fullName>
    </alternativeName>
</protein>
<keyword evidence="5 9" id="KW-0808">Transferase</keyword>
<dbReference type="SUPFAM" id="SSF53335">
    <property type="entry name" value="S-adenosyl-L-methionine-dependent methyltransferases"/>
    <property type="match status" value="1"/>
</dbReference>
<comment type="function">
    <text evidence="9">Methylates the 2'-O-ribose of nucleotides at positions 32 and 34 of the tRNA anticodon loop of substrate tRNAs.</text>
</comment>
<dbReference type="FunFam" id="3.40.50.150:FF:000040">
    <property type="entry name" value="Putative ribosomal RNA methyltransferase 1"/>
    <property type="match status" value="1"/>
</dbReference>
<evidence type="ECO:0000256" key="1">
    <source>
        <dbReference type="ARBA" id="ARBA00004123"/>
    </source>
</evidence>
<feature type="binding site" evidence="9">
    <location>
        <position position="111"/>
    </location>
    <ligand>
        <name>S-adenosyl-L-methionine</name>
        <dbReference type="ChEBI" id="CHEBI:59789"/>
    </ligand>
</feature>
<dbReference type="CTD" id="42056"/>
<reference evidence="13" key="1">
    <citation type="submission" date="2025-08" db="UniProtKB">
        <authorList>
            <consortium name="RefSeq"/>
        </authorList>
    </citation>
    <scope>IDENTIFICATION</scope>
    <source>
        <strain evidence="13">USDA-PBARC FA_bdor</strain>
        <tissue evidence="13">Whole organism</tissue>
    </source>
</reference>
<name>A0A9R1T4A8_9HYME</name>
<feature type="region of interest" description="Disordered" evidence="10">
    <location>
        <begin position="313"/>
        <end position="341"/>
    </location>
</feature>
<dbReference type="GO" id="GO:0106340">
    <property type="term" value="F:tRNA (guanosine(34)-2'-O)-methyltransferase activity"/>
    <property type="evidence" value="ECO:0007669"/>
    <property type="project" value="UniProtKB-ARBA"/>
</dbReference>
<keyword evidence="7 9" id="KW-0819">tRNA processing</keyword>
<feature type="compositionally biased region" description="Polar residues" evidence="10">
    <location>
        <begin position="318"/>
        <end position="327"/>
    </location>
</feature>
<evidence type="ECO:0000313" key="13">
    <source>
        <dbReference type="RefSeq" id="XP_011302545.1"/>
    </source>
</evidence>
<keyword evidence="3 9" id="KW-0963">Cytoplasm</keyword>
<dbReference type="Proteomes" id="UP000694866">
    <property type="component" value="Unplaced"/>
</dbReference>
<feature type="binding site" evidence="9">
    <location>
        <position position="136"/>
    </location>
    <ligand>
        <name>S-adenosyl-L-methionine</name>
        <dbReference type="ChEBI" id="CHEBI:59789"/>
    </ligand>
</feature>
<evidence type="ECO:0000256" key="3">
    <source>
        <dbReference type="ARBA" id="ARBA00022490"/>
    </source>
</evidence>
<dbReference type="InterPro" id="IPR050082">
    <property type="entry name" value="RNA_methyltr_RlmE"/>
</dbReference>
<feature type="binding site" evidence="9">
    <location>
        <position position="53"/>
    </location>
    <ligand>
        <name>S-adenosyl-L-methionine</name>
        <dbReference type="ChEBI" id="CHEBI:59789"/>
    </ligand>
</feature>
<keyword evidence="4 9" id="KW-0489">Methyltransferase</keyword>
<dbReference type="GO" id="GO:0005634">
    <property type="term" value="C:nucleus"/>
    <property type="evidence" value="ECO:0007669"/>
    <property type="project" value="UniProtKB-SubCell"/>
</dbReference>
<comment type="similarity">
    <text evidence="9">Belongs to the class I-like SAM-binding methyltransferase superfamily. RNA methyltransferase RlmE family. TRM7 subfamily.</text>
</comment>
<dbReference type="HAMAP" id="MF_01547">
    <property type="entry name" value="RNA_methyltr_E"/>
    <property type="match status" value="1"/>
</dbReference>
<evidence type="ECO:0000256" key="2">
    <source>
        <dbReference type="ARBA" id="ARBA00004496"/>
    </source>
</evidence>
<dbReference type="GeneID" id="105266253"/>
<evidence type="ECO:0000256" key="7">
    <source>
        <dbReference type="ARBA" id="ARBA00022694"/>
    </source>
</evidence>
<evidence type="ECO:0000313" key="12">
    <source>
        <dbReference type="Proteomes" id="UP000694866"/>
    </source>
</evidence>
<evidence type="ECO:0000256" key="9">
    <source>
        <dbReference type="HAMAP-Rule" id="MF_03162"/>
    </source>
</evidence>
<evidence type="ECO:0000259" key="11">
    <source>
        <dbReference type="Pfam" id="PF01728"/>
    </source>
</evidence>
<dbReference type="GO" id="GO:0002128">
    <property type="term" value="P:tRNA nucleoside ribose methylation"/>
    <property type="evidence" value="ECO:0007669"/>
    <property type="project" value="UniProtKB-UniRule"/>
</dbReference>
<feature type="binding site" evidence="9">
    <location>
        <position position="95"/>
    </location>
    <ligand>
        <name>S-adenosyl-L-methionine</name>
        <dbReference type="ChEBI" id="CHEBI:59789"/>
    </ligand>
</feature>
<feature type="binding site" evidence="9">
    <location>
        <position position="55"/>
    </location>
    <ligand>
        <name>S-adenosyl-L-methionine</name>
        <dbReference type="ChEBI" id="CHEBI:59789"/>
    </ligand>
</feature>
<accession>A0A9R1T4A8</accession>
<dbReference type="InterPro" id="IPR029063">
    <property type="entry name" value="SAM-dependent_MTases_sf"/>
</dbReference>
<dbReference type="KEGG" id="fas:105266253"/>
<evidence type="ECO:0000256" key="4">
    <source>
        <dbReference type="ARBA" id="ARBA00022603"/>
    </source>
</evidence>
<evidence type="ECO:0000256" key="10">
    <source>
        <dbReference type="SAM" id="MobiDB-lite"/>
    </source>
</evidence>
<keyword evidence="12" id="KW-1185">Reference proteome</keyword>
<dbReference type="RefSeq" id="XP_011302545.1">
    <property type="nucleotide sequence ID" value="XM_011304243.1"/>
</dbReference>
<dbReference type="InterPro" id="IPR002877">
    <property type="entry name" value="RNA_MeTrfase_FtsJ_dom"/>
</dbReference>
<feature type="domain" description="Ribosomal RNA methyltransferase FtsJ" evidence="11">
    <location>
        <begin position="21"/>
        <end position="219"/>
    </location>
</feature>
<evidence type="ECO:0000256" key="5">
    <source>
        <dbReference type="ARBA" id="ARBA00022679"/>
    </source>
</evidence>
<dbReference type="AlphaFoldDB" id="A0A9R1T4A8"/>
<comment type="subcellular location">
    <subcellularLocation>
        <location evidence="2 9">Cytoplasm</location>
    </subcellularLocation>
    <subcellularLocation>
        <location evidence="1">Nucleus</location>
    </subcellularLocation>
</comment>
<sequence>MGKTSKDKRDIYYRKAKEEGWRARSAFKLLQIDNEFEILKGVTKAVDLCAAPGSWSQVLSRKLNENHSLILKKREEIGDGVESVELDRPKIIAVDLQAMAPLEGVIQIQGDITKTSTAEEIIKHFGNTKADLVVCDGAPDVTGLHDMDIYIQSQLLLAALNITTHILSPGGTFVAKIFRAKEGSLLYSQLKIFFTDVFCAKPSSSRNSSIEAFVVCKNYSPPDDYKPHMLNPLLTHEPLNFDQLTGINRYVVPFVVCGDLTQPDSDACYPLNLDGNIYQHHDPVQGPLQSPYEDAMKLAARDNLRKVNSSVVIHHDNPPSQCENSNTDEPKPSTEPTSSIGKIRDAFVDLNIADQ</sequence>
<dbReference type="Gene3D" id="3.40.50.150">
    <property type="entry name" value="Vaccinia Virus protein VP39"/>
    <property type="match status" value="1"/>
</dbReference>
<dbReference type="OrthoDB" id="289250at2759"/>
<dbReference type="InterPro" id="IPR028590">
    <property type="entry name" value="RNA_methyltr_E_TRM7"/>
</dbReference>
<dbReference type="Pfam" id="PF01728">
    <property type="entry name" value="FtsJ"/>
    <property type="match status" value="1"/>
</dbReference>
<dbReference type="EC" id="2.1.1.205" evidence="9"/>
<dbReference type="PANTHER" id="PTHR10920:SF12">
    <property type="entry name" value="TRNA (CYTIDINE(32)_GUANOSINE(34)-2'-O)-METHYLTRANSFERASE-RELATED"/>
    <property type="match status" value="1"/>
</dbReference>
<feature type="active site" description="Proton acceptor" evidence="9">
    <location>
        <position position="176"/>
    </location>
</feature>
<dbReference type="GO" id="GO:0005737">
    <property type="term" value="C:cytoplasm"/>
    <property type="evidence" value="ECO:0007669"/>
    <property type="project" value="UniProtKB-SubCell"/>
</dbReference>
<dbReference type="InterPro" id="IPR015507">
    <property type="entry name" value="rRNA-MeTfrase_E"/>
</dbReference>
<organism evidence="12 13">
    <name type="scientific">Fopius arisanus</name>
    <dbReference type="NCBI Taxonomy" id="64838"/>
    <lineage>
        <taxon>Eukaryota</taxon>
        <taxon>Metazoa</taxon>
        <taxon>Ecdysozoa</taxon>
        <taxon>Arthropoda</taxon>
        <taxon>Hexapoda</taxon>
        <taxon>Insecta</taxon>
        <taxon>Pterygota</taxon>
        <taxon>Neoptera</taxon>
        <taxon>Endopterygota</taxon>
        <taxon>Hymenoptera</taxon>
        <taxon>Apocrita</taxon>
        <taxon>Ichneumonoidea</taxon>
        <taxon>Braconidae</taxon>
        <taxon>Opiinae</taxon>
        <taxon>Fopius</taxon>
    </lineage>
</organism>
<evidence type="ECO:0000256" key="8">
    <source>
        <dbReference type="ARBA" id="ARBA00048902"/>
    </source>
</evidence>
<evidence type="ECO:0000256" key="6">
    <source>
        <dbReference type="ARBA" id="ARBA00022691"/>
    </source>
</evidence>
<gene>
    <name evidence="13" type="primary">LOC105266253</name>
</gene>
<dbReference type="HAMAP" id="MF_03162">
    <property type="entry name" value="RNA_methyltr_E_TRM7"/>
    <property type="match status" value="1"/>
</dbReference>
<comment type="catalytic activity">
    <reaction evidence="8 9">
        <text>cytidine(32)/guanosine(34) in tRNA + 2 S-adenosyl-L-methionine = 2'-O-methylcytidine(32)/2'-O-methylguanosine(34) in tRNA + 2 S-adenosyl-L-homocysteine + 2 H(+)</text>
        <dbReference type="Rhea" id="RHEA:42396"/>
        <dbReference type="Rhea" id="RHEA-COMP:10246"/>
        <dbReference type="Rhea" id="RHEA-COMP:10247"/>
        <dbReference type="ChEBI" id="CHEBI:15378"/>
        <dbReference type="ChEBI" id="CHEBI:57856"/>
        <dbReference type="ChEBI" id="CHEBI:59789"/>
        <dbReference type="ChEBI" id="CHEBI:74269"/>
        <dbReference type="ChEBI" id="CHEBI:74445"/>
        <dbReference type="ChEBI" id="CHEBI:74495"/>
        <dbReference type="ChEBI" id="CHEBI:82748"/>
        <dbReference type="EC" id="2.1.1.205"/>
    </reaction>
</comment>
<dbReference type="GO" id="GO:0002181">
    <property type="term" value="P:cytoplasmic translation"/>
    <property type="evidence" value="ECO:0007669"/>
    <property type="project" value="UniProtKB-UniRule"/>
</dbReference>
<proteinExistence type="inferred from homology"/>
<keyword evidence="6 9" id="KW-0949">S-adenosyl-L-methionine</keyword>
<dbReference type="PANTHER" id="PTHR10920">
    <property type="entry name" value="RIBOSOMAL RNA METHYLTRANSFERASE"/>
    <property type="match status" value="1"/>
</dbReference>